<dbReference type="PANTHER" id="PTHR43196:SF2">
    <property type="entry name" value="PHOSPHOADENOSINE PHOSPHOSULFATE REDUCTASE"/>
    <property type="match status" value="1"/>
</dbReference>
<comment type="caution">
    <text evidence="2">The sequence shown here is derived from an EMBL/GenBank/DDBJ whole genome shotgun (WGS) entry which is preliminary data.</text>
</comment>
<keyword evidence="2" id="KW-0560">Oxidoreductase</keyword>
<reference evidence="2" key="1">
    <citation type="submission" date="2019-08" db="EMBL/GenBank/DDBJ databases">
        <authorList>
            <person name="Kucharzyk K."/>
            <person name="Murdoch R.W."/>
            <person name="Higgins S."/>
            <person name="Loffler F."/>
        </authorList>
    </citation>
    <scope>NUCLEOTIDE SEQUENCE</scope>
</reference>
<dbReference type="GO" id="GO:0003723">
    <property type="term" value="F:RNA binding"/>
    <property type="evidence" value="ECO:0007669"/>
    <property type="project" value="InterPro"/>
</dbReference>
<feature type="domain" description="PUA" evidence="1">
    <location>
        <begin position="124"/>
        <end position="198"/>
    </location>
</feature>
<dbReference type="PROSITE" id="PS50890">
    <property type="entry name" value="PUA"/>
    <property type="match status" value="1"/>
</dbReference>
<dbReference type="InterPro" id="IPR050128">
    <property type="entry name" value="Sulfate_adenylyltrnsfr_sub2"/>
</dbReference>
<evidence type="ECO:0000313" key="2">
    <source>
        <dbReference type="EMBL" id="MPL83327.1"/>
    </source>
</evidence>
<dbReference type="InterPro" id="IPR004521">
    <property type="entry name" value="Uncharacterised_CHP00451"/>
</dbReference>
<proteinExistence type="predicted"/>
<dbReference type="GO" id="GO:0004604">
    <property type="term" value="F:phosphoadenylyl-sulfate reductase (thioredoxin) activity"/>
    <property type="evidence" value="ECO:0007669"/>
    <property type="project" value="UniProtKB-EC"/>
</dbReference>
<dbReference type="Gene3D" id="3.40.50.620">
    <property type="entry name" value="HUPs"/>
    <property type="match status" value="1"/>
</dbReference>
<sequence length="472" mass="52852">MKNSPFLAPVPFYWCDKCHSPVMGKLCSCGEKTRPVSVTPPGDVRPAFDRDRDLVNRLFEEQFGVPLIPDGFLAILNKVPDEDRMEEIIIGGAVVCAIRYIPAESRWEVLPREAAASLVVPTKRFIRVTDDAAGYIKDGSSVLMPGVTFVSPEIAVGDSVFVLSESGECVAVGRAKMSYQETVGATRGQLVRTRRTQKPVVDASPSTWGDAIAANKNILDLYERKSIEFIHDVIAKNPGIQPTVSYSGGKDSLVTLLITLKAGLRLPLIFADTGLEFPETIENVHKVSEQFGLPLIAESGNSGFWETFEKQGPPAVDYRWCCKACKLTPVKTLIENEWGEAISFIGQRKFESAKRMQSPRVWRNRNVPCQISAAPIQHWTAMHDWLYLFRKNAPYNPLYELGLDRIGCFMCPSSDIACMKDIEARYPEMWADWERKLKAWGDANGRSPEWASKGLWRIRETNEEDGDIDGHF</sequence>
<dbReference type="Pfam" id="PF01472">
    <property type="entry name" value="PUA"/>
    <property type="match status" value="1"/>
</dbReference>
<dbReference type="CDD" id="cd23947">
    <property type="entry name" value="PAPS_reductase-like_YbdN"/>
    <property type="match status" value="1"/>
</dbReference>
<dbReference type="Gene3D" id="2.30.130.10">
    <property type="entry name" value="PUA domain"/>
    <property type="match status" value="1"/>
</dbReference>
<dbReference type="EMBL" id="VSSQ01000174">
    <property type="protein sequence ID" value="MPL83327.1"/>
    <property type="molecule type" value="Genomic_DNA"/>
</dbReference>
<dbReference type="InterPro" id="IPR015947">
    <property type="entry name" value="PUA-like_sf"/>
</dbReference>
<dbReference type="SUPFAM" id="SSF88697">
    <property type="entry name" value="PUA domain-like"/>
    <property type="match status" value="1"/>
</dbReference>
<dbReference type="InterPro" id="IPR036974">
    <property type="entry name" value="PUA_sf"/>
</dbReference>
<name>A0A644UWL4_9ZZZZ</name>
<dbReference type="InterPro" id="IPR002500">
    <property type="entry name" value="PAPS_reduct_dom"/>
</dbReference>
<accession>A0A644UWL4</accession>
<dbReference type="NCBIfam" id="TIGR00451">
    <property type="entry name" value="unchar_dom_2"/>
    <property type="match status" value="1"/>
</dbReference>
<dbReference type="Pfam" id="PF01507">
    <property type="entry name" value="PAPS_reduct"/>
    <property type="match status" value="1"/>
</dbReference>
<dbReference type="InterPro" id="IPR002478">
    <property type="entry name" value="PUA"/>
</dbReference>
<gene>
    <name evidence="2" type="primary">cysH_7</name>
    <name evidence="2" type="ORF">SDC9_29281</name>
</gene>
<dbReference type="SUPFAM" id="SSF52402">
    <property type="entry name" value="Adenine nucleotide alpha hydrolases-like"/>
    <property type="match status" value="1"/>
</dbReference>
<organism evidence="2">
    <name type="scientific">bioreactor metagenome</name>
    <dbReference type="NCBI Taxonomy" id="1076179"/>
    <lineage>
        <taxon>unclassified sequences</taxon>
        <taxon>metagenomes</taxon>
        <taxon>ecological metagenomes</taxon>
    </lineage>
</organism>
<dbReference type="EC" id="1.8.4.8" evidence="2"/>
<protein>
    <submittedName>
        <fullName evidence="2">Phosphoadenosine phosphosulfate reductase</fullName>
        <ecNumber evidence="2">1.8.4.8</ecNumber>
    </submittedName>
</protein>
<dbReference type="SMART" id="SM00359">
    <property type="entry name" value="PUA"/>
    <property type="match status" value="1"/>
</dbReference>
<evidence type="ECO:0000259" key="1">
    <source>
        <dbReference type="SMART" id="SM00359"/>
    </source>
</evidence>
<dbReference type="PANTHER" id="PTHR43196">
    <property type="entry name" value="SULFATE ADENYLYLTRANSFERASE SUBUNIT 2"/>
    <property type="match status" value="1"/>
</dbReference>
<dbReference type="AlphaFoldDB" id="A0A644UWL4"/>
<dbReference type="InterPro" id="IPR014729">
    <property type="entry name" value="Rossmann-like_a/b/a_fold"/>
</dbReference>